<protein>
    <submittedName>
        <fullName evidence="1">Uncharacterized protein</fullName>
    </submittedName>
</protein>
<dbReference type="InterPro" id="IPR029035">
    <property type="entry name" value="DHS-like_NAD/FAD-binding_dom"/>
</dbReference>
<proteinExistence type="predicted"/>
<name>A0A6L6VHI7_AGRVI</name>
<accession>A0A6L6VHI7</accession>
<dbReference type="EMBL" id="WPHR01000016">
    <property type="protein sequence ID" value="MUZ74481.1"/>
    <property type="molecule type" value="Genomic_DNA"/>
</dbReference>
<gene>
    <name evidence="1" type="ORF">GOZ90_17470</name>
</gene>
<dbReference type="RefSeq" id="WP_156615475.1">
    <property type="nucleotide sequence ID" value="NZ_WPHR01000016.1"/>
</dbReference>
<dbReference type="Gene3D" id="3.40.50.1220">
    <property type="entry name" value="TPP-binding domain"/>
    <property type="match status" value="1"/>
</dbReference>
<comment type="caution">
    <text evidence="1">The sequence shown here is derived from an EMBL/GenBank/DDBJ whole genome shotgun (WGS) entry which is preliminary data.</text>
</comment>
<evidence type="ECO:0000313" key="2">
    <source>
        <dbReference type="Proteomes" id="UP000477951"/>
    </source>
</evidence>
<sequence length="286" mass="32456">MAFDHGRIPGNLIETYKRGKAAIFVGAGASSGAGLPNWGKFLEALVEHGQKQSVVSDDKAKEYLQLIKDPAKYLMVASGLKDDLGNYFSEIIEKTFKDPKPKPTDLHSALVRLDNLPFVLTTNYDTIIERAYRAEVDDDVSVLTYKDEGELQRRLFKREFFILKAHGDAQRTGNGIILTERDYREILYRQRAYQHLLTGMFSMFSIVFVGASMNDPEMRLLLNYIADAYPQDSGPNHYAAMAKEEITSVEQERWFKDLKVQLIPISKDNNYAELTEFLVALREAAA</sequence>
<evidence type="ECO:0000313" key="1">
    <source>
        <dbReference type="EMBL" id="MUZ74481.1"/>
    </source>
</evidence>
<dbReference type="Proteomes" id="UP000477951">
    <property type="component" value="Unassembled WGS sequence"/>
</dbReference>
<dbReference type="AlphaFoldDB" id="A0A6L6VHI7"/>
<organism evidence="1 2">
    <name type="scientific">Agrobacterium vitis</name>
    <name type="common">Rhizobium vitis</name>
    <dbReference type="NCBI Taxonomy" id="373"/>
    <lineage>
        <taxon>Bacteria</taxon>
        <taxon>Pseudomonadati</taxon>
        <taxon>Pseudomonadota</taxon>
        <taxon>Alphaproteobacteria</taxon>
        <taxon>Hyphomicrobiales</taxon>
        <taxon>Rhizobiaceae</taxon>
        <taxon>Rhizobium/Agrobacterium group</taxon>
        <taxon>Agrobacterium</taxon>
    </lineage>
</organism>
<dbReference type="Pfam" id="PF13289">
    <property type="entry name" value="SIR2_2"/>
    <property type="match status" value="1"/>
</dbReference>
<reference evidence="1 2" key="1">
    <citation type="submission" date="2019-12" db="EMBL/GenBank/DDBJ databases">
        <title>Whole-genome sequencing of Allorhizobium vitis.</title>
        <authorList>
            <person name="Gan H.M."/>
            <person name="Szegedi E."/>
            <person name="Burr T."/>
            <person name="Savka M.A."/>
        </authorList>
    </citation>
    <scope>NUCLEOTIDE SEQUENCE [LARGE SCALE GENOMIC DNA]</scope>
    <source>
        <strain evidence="1 2">CG516</strain>
    </source>
</reference>
<dbReference type="SUPFAM" id="SSF52467">
    <property type="entry name" value="DHS-like NAD/FAD-binding domain"/>
    <property type="match status" value="1"/>
</dbReference>